<protein>
    <submittedName>
        <fullName evidence="1">Uncharacterized protein</fullName>
    </submittedName>
</protein>
<accession>A0A4Z0Q332</accession>
<gene>
    <name evidence="1" type="ORF">E5K02_20370</name>
</gene>
<dbReference type="RefSeq" id="WP_135397350.1">
    <property type="nucleotide sequence ID" value="NZ_SRMB01000004.1"/>
</dbReference>
<organism evidence="1 2">
    <name type="scientific">Hymenobacter metallicola</name>
    <dbReference type="NCBI Taxonomy" id="2563114"/>
    <lineage>
        <taxon>Bacteria</taxon>
        <taxon>Pseudomonadati</taxon>
        <taxon>Bacteroidota</taxon>
        <taxon>Cytophagia</taxon>
        <taxon>Cytophagales</taxon>
        <taxon>Hymenobacteraceae</taxon>
        <taxon>Hymenobacter</taxon>
    </lineage>
</organism>
<dbReference type="OrthoDB" id="887220at2"/>
<keyword evidence="2" id="KW-1185">Reference proteome</keyword>
<proteinExistence type="predicted"/>
<dbReference type="EMBL" id="SRMB01000004">
    <property type="protein sequence ID" value="TGE23543.1"/>
    <property type="molecule type" value="Genomic_DNA"/>
</dbReference>
<evidence type="ECO:0000313" key="1">
    <source>
        <dbReference type="EMBL" id="TGE23543.1"/>
    </source>
</evidence>
<name>A0A4Z0Q332_9BACT</name>
<evidence type="ECO:0000313" key="2">
    <source>
        <dbReference type="Proteomes" id="UP000298471"/>
    </source>
</evidence>
<dbReference type="Proteomes" id="UP000298471">
    <property type="component" value="Unassembled WGS sequence"/>
</dbReference>
<reference evidence="1 2" key="1">
    <citation type="submission" date="2019-04" db="EMBL/GenBank/DDBJ databases">
        <authorList>
            <person name="Feng G."/>
            <person name="Zhang J."/>
            <person name="Zhu H."/>
        </authorList>
    </citation>
    <scope>NUCLEOTIDE SEQUENCE [LARGE SCALE GENOMIC DNA]</scope>
    <source>
        <strain evidence="1 2">9PBR-1</strain>
    </source>
</reference>
<dbReference type="AlphaFoldDB" id="A0A4Z0Q332"/>
<comment type="caution">
    <text evidence="1">The sequence shown here is derived from an EMBL/GenBank/DDBJ whole genome shotgun (WGS) entry which is preliminary data.</text>
</comment>
<sequence length="66" mass="7913">MNTTKTLTRQTNKNKRNERIRAAFQRRYTEAPRPRKFSREYIIAELADEFFLATSTLENILYQQTA</sequence>